<name>A0AA39MGY9_9AGAR</name>
<accession>A0AA39MGY9</accession>
<evidence type="ECO:0000313" key="2">
    <source>
        <dbReference type="Proteomes" id="UP001175226"/>
    </source>
</evidence>
<gene>
    <name evidence="1" type="ORF">EV421DRAFT_1741611</name>
</gene>
<evidence type="ECO:0000313" key="1">
    <source>
        <dbReference type="EMBL" id="KAK0433473.1"/>
    </source>
</evidence>
<protein>
    <submittedName>
        <fullName evidence="1">Uncharacterized protein</fullName>
    </submittedName>
</protein>
<dbReference type="EMBL" id="JAUEPT010000081">
    <property type="protein sequence ID" value="KAK0433473.1"/>
    <property type="molecule type" value="Genomic_DNA"/>
</dbReference>
<dbReference type="AlphaFoldDB" id="A0AA39MGY9"/>
<keyword evidence="2" id="KW-1185">Reference proteome</keyword>
<organism evidence="1 2">
    <name type="scientific">Armillaria borealis</name>
    <dbReference type="NCBI Taxonomy" id="47425"/>
    <lineage>
        <taxon>Eukaryota</taxon>
        <taxon>Fungi</taxon>
        <taxon>Dikarya</taxon>
        <taxon>Basidiomycota</taxon>
        <taxon>Agaricomycotina</taxon>
        <taxon>Agaricomycetes</taxon>
        <taxon>Agaricomycetidae</taxon>
        <taxon>Agaricales</taxon>
        <taxon>Marasmiineae</taxon>
        <taxon>Physalacriaceae</taxon>
        <taxon>Armillaria</taxon>
    </lineage>
</organism>
<comment type="caution">
    <text evidence="1">The sequence shown here is derived from an EMBL/GenBank/DDBJ whole genome shotgun (WGS) entry which is preliminary data.</text>
</comment>
<proteinExistence type="predicted"/>
<sequence>MPAAIQHQKPVIFWKGDIEEMYRELSRRLDAIRNEQITIIIHGGAVFVGYFQTRQTTEDIDCFYRHLEHRYGIDLVILKGSVAVSPLLKTEVQAAAEEVAVWLGNCRAPSLLTVMTMTYGFYSFVRHQLNSILYHLEFFEIFLERTLRQNTLRAMGAARIPTVTRMFQQPFRSSTLFVASFFFCFSGGAYKNLTANNPTLCTNTPICLANPAIWFQRLEERRLDYRWERDPVFLAAWGEWLVEDIPDPKPWFGSDPVRYAFAACIVEQMAEVYNWRLDRLNVRRDRWAGKISEDEYSETFSKRNFVAKTGFWNLRETFTQGLKILAMAWPWAVANKLNRYRKHDPLDMRTVSPTWLWQWDQANCDPSVVERTSREVVGKIQGRIKDVATRLERWKVNSSPIWDEDVTFDDSDSDDNDAYYEST</sequence>
<dbReference type="Proteomes" id="UP001175226">
    <property type="component" value="Unassembled WGS sequence"/>
</dbReference>
<reference evidence="1" key="1">
    <citation type="submission" date="2023-06" db="EMBL/GenBank/DDBJ databases">
        <authorList>
            <consortium name="Lawrence Berkeley National Laboratory"/>
            <person name="Ahrendt S."/>
            <person name="Sahu N."/>
            <person name="Indic B."/>
            <person name="Wong-Bajracharya J."/>
            <person name="Merenyi Z."/>
            <person name="Ke H.-M."/>
            <person name="Monk M."/>
            <person name="Kocsube S."/>
            <person name="Drula E."/>
            <person name="Lipzen A."/>
            <person name="Balint B."/>
            <person name="Henrissat B."/>
            <person name="Andreopoulos B."/>
            <person name="Martin F.M."/>
            <person name="Harder C.B."/>
            <person name="Rigling D."/>
            <person name="Ford K.L."/>
            <person name="Foster G.D."/>
            <person name="Pangilinan J."/>
            <person name="Papanicolaou A."/>
            <person name="Barry K."/>
            <person name="LaButti K."/>
            <person name="Viragh M."/>
            <person name="Koriabine M."/>
            <person name="Yan M."/>
            <person name="Riley R."/>
            <person name="Champramary S."/>
            <person name="Plett K.L."/>
            <person name="Tsai I.J."/>
            <person name="Slot J."/>
            <person name="Sipos G."/>
            <person name="Plett J."/>
            <person name="Nagy L.G."/>
            <person name="Grigoriev I.V."/>
        </authorList>
    </citation>
    <scope>NUCLEOTIDE SEQUENCE</scope>
    <source>
        <strain evidence="1">FPL87.14</strain>
    </source>
</reference>